<dbReference type="EC" id="2.3.2.27" evidence="3"/>
<dbReference type="Gene3D" id="3.30.390.130">
    <property type="match status" value="1"/>
</dbReference>
<proteinExistence type="predicted"/>
<reference evidence="7" key="1">
    <citation type="submission" date="2021-01" db="EMBL/GenBank/DDBJ databases">
        <authorList>
            <person name="Corre E."/>
            <person name="Pelletier E."/>
            <person name="Niang G."/>
            <person name="Scheremetjew M."/>
            <person name="Finn R."/>
            <person name="Kale V."/>
            <person name="Holt S."/>
            <person name="Cochrane G."/>
            <person name="Meng A."/>
            <person name="Brown T."/>
            <person name="Cohen L."/>
        </authorList>
    </citation>
    <scope>NUCLEOTIDE SEQUENCE</scope>
    <source>
        <strain evidence="7">GSBS06</strain>
    </source>
</reference>
<keyword evidence="4" id="KW-0808">Transferase</keyword>
<evidence type="ECO:0000259" key="6">
    <source>
        <dbReference type="PROSITE" id="PS51140"/>
    </source>
</evidence>
<feature type="domain" description="CUE" evidence="6">
    <location>
        <begin position="4"/>
        <end position="48"/>
    </location>
</feature>
<keyword evidence="5" id="KW-0479">Metal-binding</keyword>
<comment type="pathway">
    <text evidence="2">Protein modification; protein ubiquitination.</text>
</comment>
<accession>A0A7S3LT12</accession>
<dbReference type="SUPFAM" id="SSF46934">
    <property type="entry name" value="UBA-like"/>
    <property type="match status" value="1"/>
</dbReference>
<dbReference type="GO" id="GO:0046872">
    <property type="term" value="F:metal ion binding"/>
    <property type="evidence" value="ECO:0007669"/>
    <property type="project" value="UniProtKB-KW"/>
</dbReference>
<evidence type="ECO:0000256" key="3">
    <source>
        <dbReference type="ARBA" id="ARBA00012483"/>
    </source>
</evidence>
<dbReference type="InterPro" id="IPR003892">
    <property type="entry name" value="CUE"/>
</dbReference>
<dbReference type="CDD" id="cd14279">
    <property type="entry name" value="CUE"/>
    <property type="match status" value="1"/>
</dbReference>
<organism evidence="7">
    <name type="scientific">Aplanochytrium stocchinoi</name>
    <dbReference type="NCBI Taxonomy" id="215587"/>
    <lineage>
        <taxon>Eukaryota</taxon>
        <taxon>Sar</taxon>
        <taxon>Stramenopiles</taxon>
        <taxon>Bigyra</taxon>
        <taxon>Labyrinthulomycetes</taxon>
        <taxon>Thraustochytrida</taxon>
        <taxon>Thraustochytriidae</taxon>
        <taxon>Aplanochytrium</taxon>
    </lineage>
</organism>
<dbReference type="GO" id="GO:0061630">
    <property type="term" value="F:ubiquitin protein ligase activity"/>
    <property type="evidence" value="ECO:0007669"/>
    <property type="project" value="UniProtKB-EC"/>
</dbReference>
<evidence type="ECO:0000256" key="4">
    <source>
        <dbReference type="ARBA" id="ARBA00022679"/>
    </source>
</evidence>
<dbReference type="GO" id="GO:0043130">
    <property type="term" value="F:ubiquitin binding"/>
    <property type="evidence" value="ECO:0007669"/>
    <property type="project" value="InterPro"/>
</dbReference>
<evidence type="ECO:0000256" key="2">
    <source>
        <dbReference type="ARBA" id="ARBA00004906"/>
    </source>
</evidence>
<dbReference type="PROSITE" id="PS51140">
    <property type="entry name" value="CUE"/>
    <property type="match status" value="1"/>
</dbReference>
<dbReference type="UniPathway" id="UPA00143"/>
<dbReference type="InterPro" id="IPR039398">
    <property type="entry name" value="Deltex_fam"/>
</dbReference>
<gene>
    <name evidence="7" type="ORF">ASTO00021_LOCUS9236</name>
</gene>
<dbReference type="InterPro" id="IPR039399">
    <property type="entry name" value="Deltex_C_sf"/>
</dbReference>
<name>A0A7S3LT12_9STRA</name>
<dbReference type="CDD" id="cd09633">
    <property type="entry name" value="Deltex_C"/>
    <property type="match status" value="1"/>
</dbReference>
<dbReference type="GO" id="GO:0016567">
    <property type="term" value="P:protein ubiquitination"/>
    <property type="evidence" value="ECO:0007669"/>
    <property type="project" value="UniProtKB-UniPathway"/>
</dbReference>
<dbReference type="PANTHER" id="PTHR12622">
    <property type="entry name" value="DELTEX-RELATED"/>
    <property type="match status" value="1"/>
</dbReference>
<dbReference type="AlphaFoldDB" id="A0A7S3LT12"/>
<comment type="catalytic activity">
    <reaction evidence="1">
        <text>S-ubiquitinyl-[E2 ubiquitin-conjugating enzyme]-L-cysteine + [acceptor protein]-L-lysine = [E2 ubiquitin-conjugating enzyme]-L-cysteine + N(6)-ubiquitinyl-[acceptor protein]-L-lysine.</text>
        <dbReference type="EC" id="2.3.2.27"/>
    </reaction>
</comment>
<evidence type="ECO:0000256" key="5">
    <source>
        <dbReference type="ARBA" id="ARBA00022723"/>
    </source>
</evidence>
<evidence type="ECO:0000313" key="7">
    <source>
        <dbReference type="EMBL" id="CAE0439012.1"/>
    </source>
</evidence>
<dbReference type="GO" id="GO:0007219">
    <property type="term" value="P:Notch signaling pathway"/>
    <property type="evidence" value="ECO:0007669"/>
    <property type="project" value="InterPro"/>
</dbReference>
<sequence>MNSNNDPAIDMLQDMFNQYSREVLSDIYMFRCKGNFDRAVEYLLDLADPDPLRVKEQVILYNQLDNNFDFKKVAKWKKFDNKNKNHLRLLEGLDDPLTLDNFIETIEVDDSVEIVQLPCATERLKCNFFKINIVEALKNKPECPLCNTFYPVPGKQPTGSMSIRVNRRQDCQGYRGKGCISVQFSFPNGIQGINHPNPGINYYGTSRTAYLPLVKEGKKALKLLEKGFRRGELFTVGRSLTTGADNVVVWGSIHMKTGTSGGIAYHGWPDPRYFERLKAECAAKMIFLDEDEDEMMGRSKKSEATSNALI</sequence>
<dbReference type="EMBL" id="HBIN01012282">
    <property type="protein sequence ID" value="CAE0439012.1"/>
    <property type="molecule type" value="Transcribed_RNA"/>
</dbReference>
<dbReference type="Pfam" id="PF18102">
    <property type="entry name" value="DTC"/>
    <property type="match status" value="1"/>
</dbReference>
<dbReference type="InterPro" id="IPR039396">
    <property type="entry name" value="Deltex_C"/>
</dbReference>
<evidence type="ECO:0000256" key="1">
    <source>
        <dbReference type="ARBA" id="ARBA00000900"/>
    </source>
</evidence>
<dbReference type="InterPro" id="IPR009060">
    <property type="entry name" value="UBA-like_sf"/>
</dbReference>
<protein>
    <recommendedName>
        <fullName evidence="3">RING-type E3 ubiquitin transferase</fullName>
        <ecNumber evidence="3">2.3.2.27</ecNumber>
    </recommendedName>
</protein>